<evidence type="ECO:0000256" key="1">
    <source>
        <dbReference type="ARBA" id="ARBA00001957"/>
    </source>
</evidence>
<dbReference type="InterPro" id="IPR049552">
    <property type="entry name" value="PKS_DH_N"/>
</dbReference>
<dbReference type="CDD" id="cd08956">
    <property type="entry name" value="KR_3_FAS_SDR_x"/>
    <property type="match status" value="1"/>
</dbReference>
<feature type="region of interest" description="Disordered" evidence="11">
    <location>
        <begin position="1515"/>
        <end position="1561"/>
    </location>
</feature>
<dbReference type="Pfam" id="PF18369">
    <property type="entry name" value="PKS_DE"/>
    <property type="match status" value="1"/>
</dbReference>
<keyword evidence="5 15" id="KW-0808">Transferase</keyword>
<keyword evidence="4" id="KW-0597">Phosphoprotein</keyword>
<protein>
    <submittedName>
        <fullName evidence="15">Acyl transferase domain-containing protein/acyl carrier protein</fullName>
    </submittedName>
</protein>
<dbReference type="InterPro" id="IPR016035">
    <property type="entry name" value="Acyl_Trfase/lysoPLipase"/>
</dbReference>
<dbReference type="SUPFAM" id="SSF53901">
    <property type="entry name" value="Thiolase-like"/>
    <property type="match status" value="2"/>
</dbReference>
<dbReference type="InterPro" id="IPR001227">
    <property type="entry name" value="Ac_transferase_dom_sf"/>
</dbReference>
<dbReference type="Gene3D" id="3.10.129.110">
    <property type="entry name" value="Polyketide synthase dehydratase"/>
    <property type="match status" value="1"/>
</dbReference>
<evidence type="ECO:0000259" key="14">
    <source>
        <dbReference type="PROSITE" id="PS52019"/>
    </source>
</evidence>
<dbReference type="Gene3D" id="3.40.50.720">
    <property type="entry name" value="NAD(P)-binding Rossmann-like Domain"/>
    <property type="match status" value="2"/>
</dbReference>
<feature type="compositionally biased region" description="Polar residues" evidence="11">
    <location>
        <begin position="539"/>
        <end position="549"/>
    </location>
</feature>
<keyword evidence="3" id="KW-0596">Phosphopantetheine</keyword>
<dbReference type="SMART" id="SM01294">
    <property type="entry name" value="PKS_PP_betabranch"/>
    <property type="match status" value="2"/>
</dbReference>
<dbReference type="InterPro" id="IPR014043">
    <property type="entry name" value="Acyl_transferase_dom"/>
</dbReference>
<keyword evidence="6" id="KW-0045">Antibiotic biosynthesis</keyword>
<dbReference type="SUPFAM" id="SSF47336">
    <property type="entry name" value="ACP-like"/>
    <property type="match status" value="2"/>
</dbReference>
<feature type="compositionally biased region" description="Basic and acidic residues" evidence="11">
    <location>
        <begin position="1515"/>
        <end position="1559"/>
    </location>
</feature>
<dbReference type="Pfam" id="PF00109">
    <property type="entry name" value="ketoacyl-synt"/>
    <property type="match status" value="2"/>
</dbReference>
<feature type="region of interest" description="C-terminal hotdog fold" evidence="9">
    <location>
        <begin position="1178"/>
        <end position="1315"/>
    </location>
</feature>
<comment type="cofactor">
    <cofactor evidence="1">
        <name>pantetheine 4'-phosphate</name>
        <dbReference type="ChEBI" id="CHEBI:47942"/>
    </cofactor>
</comment>
<dbReference type="Pfam" id="PF21089">
    <property type="entry name" value="PKS_DH_N"/>
    <property type="match status" value="1"/>
</dbReference>
<feature type="coiled-coil region" evidence="10">
    <location>
        <begin position="5"/>
        <end position="32"/>
    </location>
</feature>
<dbReference type="InterPro" id="IPR050091">
    <property type="entry name" value="PKS_NRPS_Biosynth_Enz"/>
</dbReference>
<feature type="region of interest" description="Disordered" evidence="11">
    <location>
        <begin position="2424"/>
        <end position="2506"/>
    </location>
</feature>
<dbReference type="InterPro" id="IPR042104">
    <property type="entry name" value="PKS_dehydratase_sf"/>
</dbReference>
<evidence type="ECO:0000256" key="8">
    <source>
        <dbReference type="ARBA" id="ARBA00023315"/>
    </source>
</evidence>
<feature type="region of interest" description="Disordered" evidence="11">
    <location>
        <begin position="3230"/>
        <end position="3279"/>
    </location>
</feature>
<feature type="domain" description="Ketosynthase family 3 (KS3)" evidence="13">
    <location>
        <begin position="1995"/>
        <end position="2422"/>
    </location>
</feature>
<dbReference type="InterPro" id="IPR055123">
    <property type="entry name" value="SpnB-like_Rossmann"/>
</dbReference>
<feature type="compositionally biased region" description="Low complexity" evidence="11">
    <location>
        <begin position="568"/>
        <end position="581"/>
    </location>
</feature>
<reference evidence="15 16" key="1">
    <citation type="submission" date="2023-07" db="EMBL/GenBank/DDBJ databases">
        <title>Sequencing the genomes of 1000 actinobacteria strains.</title>
        <authorList>
            <person name="Klenk H.-P."/>
        </authorList>
    </citation>
    <scope>NUCLEOTIDE SEQUENCE [LARGE SCALE GENOMIC DNA]</scope>
    <source>
        <strain evidence="15 16">DSM 41600</strain>
    </source>
</reference>
<dbReference type="CDD" id="cd00833">
    <property type="entry name" value="PKS"/>
    <property type="match status" value="2"/>
</dbReference>
<dbReference type="SMART" id="SM00825">
    <property type="entry name" value="PKS_KS"/>
    <property type="match status" value="2"/>
</dbReference>
<dbReference type="Pfam" id="PF08659">
    <property type="entry name" value="KR"/>
    <property type="match status" value="2"/>
</dbReference>
<feature type="compositionally biased region" description="Polar residues" evidence="11">
    <location>
        <begin position="3234"/>
        <end position="3247"/>
    </location>
</feature>
<dbReference type="InterPro" id="IPR049551">
    <property type="entry name" value="PKS_DH_C"/>
</dbReference>
<accession>A0ABT9KIF4</accession>
<dbReference type="Proteomes" id="UP001234880">
    <property type="component" value="Unassembled WGS sequence"/>
</dbReference>
<feature type="region of interest" description="N-terminal hotdog fold" evidence="9">
    <location>
        <begin position="1035"/>
        <end position="1163"/>
    </location>
</feature>
<dbReference type="InterPro" id="IPR036736">
    <property type="entry name" value="ACP-like_sf"/>
</dbReference>
<dbReference type="SMART" id="SM00827">
    <property type="entry name" value="PKS_AT"/>
    <property type="match status" value="2"/>
</dbReference>
<keyword evidence="10" id="KW-0175">Coiled coil</keyword>
<dbReference type="InterPro" id="IPR013968">
    <property type="entry name" value="PKS_KR"/>
</dbReference>
<dbReference type="InterPro" id="IPR057326">
    <property type="entry name" value="KR_dom"/>
</dbReference>
<dbReference type="InterPro" id="IPR032821">
    <property type="entry name" value="PKS_assoc"/>
</dbReference>
<evidence type="ECO:0000259" key="12">
    <source>
        <dbReference type="PROSITE" id="PS50075"/>
    </source>
</evidence>
<dbReference type="InterPro" id="IPR041618">
    <property type="entry name" value="PKS_DE"/>
</dbReference>
<feature type="compositionally biased region" description="Basic and acidic residues" evidence="11">
    <location>
        <begin position="473"/>
        <end position="498"/>
    </location>
</feature>
<dbReference type="InterPro" id="IPR014030">
    <property type="entry name" value="Ketoacyl_synth_N"/>
</dbReference>
<dbReference type="Gene3D" id="3.40.366.10">
    <property type="entry name" value="Malonyl-Coenzyme A Acyl Carrier Protein, domain 2"/>
    <property type="match status" value="2"/>
</dbReference>
<organism evidence="15 16">
    <name type="scientific">Streptomyces demainii</name>
    <dbReference type="NCBI Taxonomy" id="588122"/>
    <lineage>
        <taxon>Bacteria</taxon>
        <taxon>Bacillati</taxon>
        <taxon>Actinomycetota</taxon>
        <taxon>Actinomycetes</taxon>
        <taxon>Kitasatosporales</taxon>
        <taxon>Streptomycetaceae</taxon>
        <taxon>Streptomyces</taxon>
    </lineage>
</organism>
<dbReference type="SUPFAM" id="SSF51735">
    <property type="entry name" value="NAD(P)-binding Rossmann-fold domains"/>
    <property type="match status" value="4"/>
</dbReference>
<keyword evidence="16" id="KW-1185">Reference proteome</keyword>
<evidence type="ECO:0000313" key="16">
    <source>
        <dbReference type="Proteomes" id="UP001234880"/>
    </source>
</evidence>
<comment type="pathway">
    <text evidence="2">Antibiotic biosynthesis.</text>
</comment>
<evidence type="ECO:0000256" key="11">
    <source>
        <dbReference type="SAM" id="MobiDB-lite"/>
    </source>
</evidence>
<evidence type="ECO:0000313" key="15">
    <source>
        <dbReference type="EMBL" id="MDP9608205.1"/>
    </source>
</evidence>
<dbReference type="PROSITE" id="PS52019">
    <property type="entry name" value="PKS_MFAS_DH"/>
    <property type="match status" value="1"/>
</dbReference>
<dbReference type="PANTHER" id="PTHR43775">
    <property type="entry name" value="FATTY ACID SYNTHASE"/>
    <property type="match status" value="1"/>
</dbReference>
<dbReference type="InterPro" id="IPR016039">
    <property type="entry name" value="Thiolase-like"/>
</dbReference>
<feature type="active site" description="Proton acceptor; for dehydratase activity" evidence="9">
    <location>
        <position position="1067"/>
    </location>
</feature>
<evidence type="ECO:0000256" key="4">
    <source>
        <dbReference type="ARBA" id="ARBA00022553"/>
    </source>
</evidence>
<sequence>MTTPNNELVEALRASVKEVERLRQRNRHLTETSREPLAIVGMSCRFPGDVRSPEDLWRLVESGGDAMGPLPDDRGWDLDALYSPDPDRPGTSYVREGGFVRDVGDFDAAFFGINPREALAMDPQQRLLLETSWEAFERAGIDATALRGSRTGVFVGAAQLGYGSGAATEDDEVEGYLLTGGAASVVSGRVAYTLGLEGPAVSVDTACSSSLVALHLAGQSLRQNECSMALVAGVSVMSVPTMFVEFSRQRGLAVDGRCKAFSAAADGTAWGEGVGVLLLERLSDARRLGHRVLAVVRGTAVNQDGASNGLTAPNGLAQQRVIRQALAAAQVSADAVDLVEAHGTGTALGDPIEAQALLATYGQDRPADRPLWLGTVKSNIGHTQTAAGVAGVIKAVMAIRHRTLPKTLHAEQPTPHVDWSAGAVSLLTEQLPWPDPGRPRRAGVSSFGISGTNAHVIVEQAPEAPPRTTPDTPPREAREARPREPQEVPSREAQEARPRTTPGAPSRTAPGASTPGAPAPAAPAREAPEARPQAAPGTPSRTAPGTPSRTAPGAPSHAAPGTPSRQEAGPAVEAGPAAPHGPAAPAPTPLPWVLSARSDQALRAQAERLRAFLDDHPEARPADIGVALATLRAGLERRAVLFATDEEGFRRALDGFAAGEPDPEAVTGAVAEGECAFLFPGQGSQRVGMGRELYETYPVFATAFDAVCARLELATPLKDVVFGADQVLLDRTEYAQPALFAVEVALFRLLESWGVRPDYLLGHSVGELAAAHVSGVLSLPDACRLVAARGRLMQALPPGGAMVSVRAAEAEVRASLTGCEQVAIAAVNGPEATVISGAEAEVAAVASRWEAAGHRVKRLRVSHAFHSPLMDAMLEPFRRVAESVSYEPPRIAIVSDLTGRVTGAAEIGTADYWVRHVRECVRFHDGMSRLAGQGVATFLELGPAGVLAAMGQESVSPSCALIPLLREGRPEAASVRSAVAAGHVRGVAVDWTALLPAGARRVDLPTYPFQRQRYWLDGGAPAGDVTALGLSSAGHPLLGAAVTPADHDGLVLTSRLSLAGQPWLGGHVVGDTVLLPGTAFAELALRAAQLTGCDRLDELALETPLVLPRDGSVQLQLTVGAPDDRGRRPLEVYSRPGAATADQETDGWTRHARGALAATRDAATDGSAWASAWPPPQAEPLDVTGLYPALAEAGFRYGPAFRGVRAAWAAGDDIYAEVALPDGHRTEAGRYGLHPALLDAALHPVSLLAEPGRAARLPFLWTGVRLHAAGADTVRVRLSPSAEDALSVEVADETGAPLLSVESLLFRQVSEEQLAGAARAALRHALFRTVWSPAGPVAPAAPVAGVAGVAGDAAGDAGDTAGDAAAGGTTAGKTAGRGTAAGSTAAGSTAAGSTAAGGATAGDPAAALDIRMWDDAVASAGPPPDVVVVHALAPGTDDLAAAAHTVTGQVLEALRSWLSDERCAGTRLAVVTSGAVAVSEEETADPAGAAVWGLVRSAQSEHPGRIVLADVTGRDGLTDRDDAHGRDGAHDRDDARGRHDARGHDGAHGRDDAHRRDGAHGALGAGLPSVLAAVLASGEPQTAVRGDTLLVPRLHRAPAPAPEDQTTVRGGDRGVALVTGGTGVLGAVVARYLVVERGVRRLVLVSRRGLGAPGAEELCAELSGWGAEVSVVACDVADRGALAGVVAGVGDVGWVVHAAGVLDDGVVGALTPERLGAVLRPKVDAAWHLHELTRGMDLSAFVLFSSASGTLGGPGQANYAAANAFLDALAAQRRAQGLPALSLAWGPWAQSAVGMAGELSRADTERMRRAGLGTLTVDEGLALFDAALPARDPVLLPMRLDTAALRRRPDHVPPLLADLVPAPVRRAGRAASGSAVRDRLRSLSAEQRDQALLDFVRGQTAAALGHRSPDGIDPQRPFGELGFDSLTGVDLRNRLNEATGLLLPATLVFDYPTPAALAAQLAAELFGADADGAAEAGADAGEGVVSSRGVAAVSDEPLAIVGMACRFPGGVESPEGLWDLVASGGDGVSVFPVDRDWDVEALYDRDPGRWGKSYVREGGFLYGAAEFDAEFFGISPREAVAMDPQQRLLLEVVWEALESGGLVPGALRGRDVGVYAGVMYYDYASRLGALPEGVEGYVGTGNTASVLSGRVAYALGFEGPAVTVDTACSSSLVALHMAGQALRAGECSMAVVGGVTVMSSPATFVEFSRQRGLAADGRCKSFAASADGTGWAEGVGVLVVERLSDARRRGHRVLAVVRGSAVNQDGASNGLTAPNGPSQQRVIRQALGRAGVAAGEVDVVEAHGTGTVLGDPIEAQALQAVYGRERLGGCPLWVGSVKSNIGHAQAAAGVAGVIKMVMAMRYGVLPRTLHVDEPSPHVDWSSGGVSLLTEAREWPGEGGRPRRAGVSSFGISGTNAHVILEQAPETTTETATEADPAPATTTEADPEPEAASAPGPLATRREAATPETRGTSDTPQTPEAAEPPRTPRTPSTPEAPEPPDRDGTRPVVPLLLSARSAQALRRQALRLRDHLIAHPELRPVDVGWSLVSTRSVFPFRAAVVAAERGDVLQGLSALSDDLPAANTFQAKGTATATAADGGTAFVFTGQGAQRLGMGGELYQAYPAFAEAFDAVCDRIPLPLKDAVFGADQELLDRTEYAQPALFAVETALLRLLDTWGVRPDCVMGHSLGELTAAHAAGVLDLDDACALVSARARLMQAAPDGGAMVAIRASEQEVRESLVGLEDFVSIAAVNGPAATVVSGDLDAVLDIADQWVAEGRRTRRLRVSHAFHSPHMEAVLDDFRAVAAGLTYRPPRIPLVSNLTGAPVSAEEVCSADYWTRHVRETVRFHEGVRSLYDGLGVRTCLELGPDGVLSAMAQDCLADVADDTLLVPVLRNGRPEAEALVTAVAQASARGVRVDWPALFAGARTVELPTYPFARDRYWMREGRVDRPAPPEREDRFWAAVEGGDLGTLAEALGVTDPDGRAALGAALPALSAWRARDRAQDLRGGLRYRIGWEPLPGVDADGPAVLDGTWLVVVPGHRGTNTAPDGSTAPDGGATPDGDVTPDRDATPGGDDVVRRVSQGLERHGARVRLVTADGESLTESLKAASADAVRGMVALPRAGAWAVELVRAVAELGLEAPLWWLTRGAVGVAPSEPAPSAPAALLWGLGRVAALEHPGWWGGLVDLPERLDARALTRLCRVLTGSTGEDQVAIRSAGALGRRLVRADARNEQNAHSATSAPTAESAHTTEKAHTTRNNAHTTGNAENTEGPRWHPAGTVLVTGGTEGVGAHVARWLAAEGARHLVLTGDGSDPHGLAAELGAAGARVTVASCPLDDRDALARLLAENPPDAIAHTEGVVEDCPVVGLSGGRYDELVSGRLAGLTHLYELAEDLELSAFVVFSSITGTVGGVGQAARAMTDAYADALAGRRAARGLPVTSVAWGPWSTDALADRLLELGLGSLAPTEGIAVLRRAIDGGAEDTVLAAAIDWKRFGEVFTTARPSRLFGLLPEFAAARDGAFGARTGPRTVAPELWEADGPERERMLLDVVRAHAAAVLGHASAEEVDGERGFLEMGFASLGAIELRDRLTAATGLTLPATVVYDRPTPVALAGYLSAELATAAPAAGE</sequence>
<evidence type="ECO:0000256" key="10">
    <source>
        <dbReference type="SAM" id="Coils"/>
    </source>
</evidence>
<dbReference type="SMART" id="SM00826">
    <property type="entry name" value="PKS_DH"/>
    <property type="match status" value="1"/>
</dbReference>
<feature type="domain" description="Ketosynthase family 3 (KS3)" evidence="13">
    <location>
        <begin position="34"/>
        <end position="460"/>
    </location>
</feature>
<evidence type="ECO:0000256" key="5">
    <source>
        <dbReference type="ARBA" id="ARBA00022679"/>
    </source>
</evidence>
<keyword evidence="8" id="KW-0012">Acyltransferase</keyword>
<dbReference type="InterPro" id="IPR018201">
    <property type="entry name" value="Ketoacyl_synth_AS"/>
</dbReference>
<proteinExistence type="predicted"/>
<dbReference type="Pfam" id="PF08990">
    <property type="entry name" value="Docking"/>
    <property type="match status" value="1"/>
</dbReference>
<dbReference type="Pfam" id="PF02801">
    <property type="entry name" value="Ketoacyl-synt_C"/>
    <property type="match status" value="2"/>
</dbReference>
<dbReference type="Pfam" id="PF16197">
    <property type="entry name" value="KAsynt_C_assoc"/>
    <property type="match status" value="2"/>
</dbReference>
<dbReference type="PROSITE" id="PS50075">
    <property type="entry name" value="CARRIER"/>
    <property type="match status" value="2"/>
</dbReference>
<dbReference type="InterPro" id="IPR006162">
    <property type="entry name" value="Ppantetheine_attach_site"/>
</dbReference>
<evidence type="ECO:0000256" key="6">
    <source>
        <dbReference type="ARBA" id="ARBA00023194"/>
    </source>
</evidence>
<feature type="region of interest" description="Disordered" evidence="11">
    <location>
        <begin position="458"/>
        <end position="591"/>
    </location>
</feature>
<feature type="domain" description="Carrier" evidence="12">
    <location>
        <begin position="1890"/>
        <end position="1965"/>
    </location>
</feature>
<feature type="domain" description="PKS/mFAS DH" evidence="14">
    <location>
        <begin position="1035"/>
        <end position="1315"/>
    </location>
</feature>
<dbReference type="EMBL" id="JAURUE010000001">
    <property type="protein sequence ID" value="MDP9608205.1"/>
    <property type="molecule type" value="Genomic_DNA"/>
</dbReference>
<dbReference type="InterPro" id="IPR015083">
    <property type="entry name" value="NorB/c/GfsB-D-like_docking"/>
</dbReference>
<feature type="compositionally biased region" description="Low complexity" evidence="11">
    <location>
        <begin position="522"/>
        <end position="536"/>
    </location>
</feature>
<dbReference type="Pfam" id="PF00698">
    <property type="entry name" value="Acyl_transf_1"/>
    <property type="match status" value="2"/>
</dbReference>
<evidence type="ECO:0000256" key="2">
    <source>
        <dbReference type="ARBA" id="ARBA00004792"/>
    </source>
</evidence>
<evidence type="ECO:0000256" key="7">
    <source>
        <dbReference type="ARBA" id="ARBA00023268"/>
    </source>
</evidence>
<dbReference type="PANTHER" id="PTHR43775:SF51">
    <property type="entry name" value="INACTIVE PHENOLPHTHIOCEROL SYNTHESIS POLYKETIDE SYNTHASE TYPE I PKS1-RELATED"/>
    <property type="match status" value="1"/>
</dbReference>
<dbReference type="Gene3D" id="3.40.47.10">
    <property type="match status" value="2"/>
</dbReference>
<dbReference type="Pfam" id="PF00550">
    <property type="entry name" value="PP-binding"/>
    <property type="match status" value="2"/>
</dbReference>
<dbReference type="Pfam" id="PF14765">
    <property type="entry name" value="PS-DH"/>
    <property type="match status" value="1"/>
</dbReference>
<dbReference type="Gene3D" id="3.30.70.3290">
    <property type="match status" value="4"/>
</dbReference>
<dbReference type="GO" id="GO:0016740">
    <property type="term" value="F:transferase activity"/>
    <property type="evidence" value="ECO:0007669"/>
    <property type="project" value="UniProtKB-KW"/>
</dbReference>
<name>A0ABT9KIF4_9ACTN</name>
<feature type="compositionally biased region" description="Low complexity" evidence="11">
    <location>
        <begin position="2424"/>
        <end position="2443"/>
    </location>
</feature>
<dbReference type="PROSITE" id="PS00012">
    <property type="entry name" value="PHOSPHOPANTETHEINE"/>
    <property type="match status" value="1"/>
</dbReference>
<feature type="region of interest" description="Disordered" evidence="11">
    <location>
        <begin position="1367"/>
        <end position="1399"/>
    </location>
</feature>
<evidence type="ECO:0000256" key="3">
    <source>
        <dbReference type="ARBA" id="ARBA00022450"/>
    </source>
</evidence>
<feature type="active site" description="Proton donor; for dehydratase activity" evidence="9">
    <location>
        <position position="1239"/>
    </location>
</feature>
<evidence type="ECO:0000259" key="13">
    <source>
        <dbReference type="PROSITE" id="PS52004"/>
    </source>
</evidence>
<dbReference type="InterPro" id="IPR009081">
    <property type="entry name" value="PP-bd_ACP"/>
</dbReference>
<dbReference type="CDD" id="cd08952">
    <property type="entry name" value="KR_1_SDR_x"/>
    <property type="match status" value="1"/>
</dbReference>
<gene>
    <name evidence="15" type="ORF">JOF35_000482</name>
</gene>
<dbReference type="Gene3D" id="6.10.140.1830">
    <property type="match status" value="1"/>
</dbReference>
<comment type="caution">
    <text evidence="15">The sequence shown here is derived from an EMBL/GenBank/DDBJ whole genome shotgun (WGS) entry which is preliminary data.</text>
</comment>
<dbReference type="InterPro" id="IPR049900">
    <property type="entry name" value="PKS_mFAS_DH"/>
</dbReference>
<dbReference type="PROSITE" id="PS00606">
    <property type="entry name" value="KS3_1"/>
    <property type="match status" value="2"/>
</dbReference>
<dbReference type="Pfam" id="PF22621">
    <property type="entry name" value="CurL-like_PKS_C"/>
    <property type="match status" value="2"/>
</dbReference>
<dbReference type="PROSITE" id="PS52004">
    <property type="entry name" value="KS3_2"/>
    <property type="match status" value="2"/>
</dbReference>
<feature type="region of interest" description="Disordered" evidence="11">
    <location>
        <begin position="3040"/>
        <end position="3075"/>
    </location>
</feature>
<dbReference type="SMART" id="SM00823">
    <property type="entry name" value="PKS_PP"/>
    <property type="match status" value="2"/>
</dbReference>
<feature type="domain" description="Carrier" evidence="12">
    <location>
        <begin position="3544"/>
        <end position="3619"/>
    </location>
</feature>
<dbReference type="InterPro" id="IPR014031">
    <property type="entry name" value="Ketoacyl_synth_C"/>
</dbReference>
<feature type="compositionally biased region" description="Polar residues" evidence="11">
    <location>
        <begin position="3256"/>
        <end position="3268"/>
    </location>
</feature>
<dbReference type="InterPro" id="IPR020841">
    <property type="entry name" value="PKS_Beta-ketoAc_synthase_dom"/>
</dbReference>
<dbReference type="InterPro" id="IPR020806">
    <property type="entry name" value="PKS_PP-bd"/>
</dbReference>
<feature type="compositionally biased region" description="Pro residues" evidence="11">
    <location>
        <begin position="463"/>
        <end position="472"/>
    </location>
</feature>
<evidence type="ECO:0000256" key="9">
    <source>
        <dbReference type="PROSITE-ProRule" id="PRU01363"/>
    </source>
</evidence>
<dbReference type="InterPro" id="IPR020807">
    <property type="entry name" value="PKS_DH"/>
</dbReference>
<dbReference type="Gene3D" id="1.10.1200.10">
    <property type="entry name" value="ACP-like"/>
    <property type="match status" value="2"/>
</dbReference>
<dbReference type="SMART" id="SM00822">
    <property type="entry name" value="PKS_KR"/>
    <property type="match status" value="2"/>
</dbReference>
<dbReference type="SUPFAM" id="SSF55048">
    <property type="entry name" value="Probable ACP-binding domain of malonyl-CoA ACP transacylase"/>
    <property type="match status" value="2"/>
</dbReference>
<dbReference type="SUPFAM" id="SSF52151">
    <property type="entry name" value="FabD/lysophospholipase-like"/>
    <property type="match status" value="2"/>
</dbReference>
<keyword evidence="7" id="KW-0511">Multifunctional enzyme</keyword>
<dbReference type="Pfam" id="PF22953">
    <property type="entry name" value="SpnB_Rossmann"/>
    <property type="match status" value="1"/>
</dbReference>
<dbReference type="InterPro" id="IPR016036">
    <property type="entry name" value="Malonyl_transacylase_ACP-bd"/>
</dbReference>
<dbReference type="InterPro" id="IPR036291">
    <property type="entry name" value="NAD(P)-bd_dom_sf"/>
</dbReference>